<proteinExistence type="predicted"/>
<protein>
    <submittedName>
        <fullName evidence="3">Mannose-6-phosphate isomerase, cupin superfamily</fullName>
    </submittedName>
</protein>
<dbReference type="PANTHER" id="PTHR43346">
    <property type="entry name" value="LIGAND BINDING DOMAIN PROTEIN, PUTATIVE (AFU_ORTHOLOGUE AFUA_6G14370)-RELATED"/>
    <property type="match status" value="1"/>
</dbReference>
<dbReference type="GO" id="GO:0016853">
    <property type="term" value="F:isomerase activity"/>
    <property type="evidence" value="ECO:0007669"/>
    <property type="project" value="UniProtKB-KW"/>
</dbReference>
<dbReference type="InterPro" id="IPR014710">
    <property type="entry name" value="RmlC-like_jellyroll"/>
</dbReference>
<organism evidence="3">
    <name type="scientific">Catovirus CTV1</name>
    <dbReference type="NCBI Taxonomy" id="1977631"/>
    <lineage>
        <taxon>Viruses</taxon>
        <taxon>Varidnaviria</taxon>
        <taxon>Bamfordvirae</taxon>
        <taxon>Nucleocytoviricota</taxon>
        <taxon>Megaviricetes</taxon>
        <taxon>Imitervirales</taxon>
        <taxon>Mimiviridae</taxon>
        <taxon>Klosneuvirinae</taxon>
        <taxon>Catovirus</taxon>
    </lineage>
</organism>
<evidence type="ECO:0000259" key="2">
    <source>
        <dbReference type="Pfam" id="PF07883"/>
    </source>
</evidence>
<name>A0A1V0S970_9VIRU</name>
<keyword evidence="3" id="KW-0413">Isomerase</keyword>
<feature type="domain" description="Cupin type-2" evidence="2">
    <location>
        <begin position="31"/>
        <end position="102"/>
    </location>
</feature>
<accession>A0A1V0S970</accession>
<dbReference type="CDD" id="cd02223">
    <property type="entry name" value="cupin_Bh2720-like"/>
    <property type="match status" value="1"/>
</dbReference>
<dbReference type="SUPFAM" id="SSF51182">
    <property type="entry name" value="RmlC-like cupins"/>
    <property type="match status" value="1"/>
</dbReference>
<feature type="compositionally biased region" description="Basic and acidic residues" evidence="1">
    <location>
        <begin position="110"/>
        <end position="127"/>
    </location>
</feature>
<dbReference type="InterPro" id="IPR011051">
    <property type="entry name" value="RmlC_Cupin_sf"/>
</dbReference>
<evidence type="ECO:0000313" key="3">
    <source>
        <dbReference type="EMBL" id="ARF08257.1"/>
    </source>
</evidence>
<dbReference type="Pfam" id="PF07883">
    <property type="entry name" value="Cupin_2"/>
    <property type="match status" value="1"/>
</dbReference>
<feature type="region of interest" description="Disordered" evidence="1">
    <location>
        <begin position="101"/>
        <end position="127"/>
    </location>
</feature>
<dbReference type="InterPro" id="IPR052538">
    <property type="entry name" value="Flavonoid_dioxygenase-like"/>
</dbReference>
<dbReference type="PANTHER" id="PTHR43346:SF1">
    <property type="entry name" value="QUERCETIN 2,3-DIOXYGENASE-RELATED"/>
    <property type="match status" value="1"/>
</dbReference>
<sequence>MVYQINIEKETLNNNYFRKVLNTTNTQQLVVMSIKPGENIPSEIHPKIDQFIRVEKGNIIAKINGIETNKLSDGDAIMIPANTQHEIINPSTTEHCKLYTIYSPPNHPPNRVDIEKPKEDEHEDEKYEKKYLKYKNKYLLLKKSEQ</sequence>
<dbReference type="InterPro" id="IPR013096">
    <property type="entry name" value="Cupin_2"/>
</dbReference>
<dbReference type="EMBL" id="KY684083">
    <property type="protein sequence ID" value="ARF08257.1"/>
    <property type="molecule type" value="Genomic_DNA"/>
</dbReference>
<gene>
    <name evidence="3" type="ORF">Catovirus_1_307</name>
</gene>
<evidence type="ECO:0000256" key="1">
    <source>
        <dbReference type="SAM" id="MobiDB-lite"/>
    </source>
</evidence>
<dbReference type="Gene3D" id="2.60.120.10">
    <property type="entry name" value="Jelly Rolls"/>
    <property type="match status" value="1"/>
</dbReference>
<reference evidence="3" key="1">
    <citation type="journal article" date="2017" name="Science">
        <title>Giant viruses with an expanded complement of translation system components.</title>
        <authorList>
            <person name="Schulz F."/>
            <person name="Yutin N."/>
            <person name="Ivanova N.N."/>
            <person name="Ortega D.R."/>
            <person name="Lee T.K."/>
            <person name="Vierheilig J."/>
            <person name="Daims H."/>
            <person name="Horn M."/>
            <person name="Wagner M."/>
            <person name="Jensen G.J."/>
            <person name="Kyrpides N.C."/>
            <person name="Koonin E.V."/>
            <person name="Woyke T."/>
        </authorList>
    </citation>
    <scope>NUCLEOTIDE SEQUENCE</scope>
    <source>
        <strain evidence="3">CTV1</strain>
    </source>
</reference>